<evidence type="ECO:0000259" key="1">
    <source>
        <dbReference type="Pfam" id="PF13472"/>
    </source>
</evidence>
<dbReference type="Pfam" id="PF13472">
    <property type="entry name" value="Lipase_GDSL_2"/>
    <property type="match status" value="1"/>
</dbReference>
<dbReference type="PANTHER" id="PTHR30383">
    <property type="entry name" value="THIOESTERASE 1/PROTEASE 1/LYSOPHOSPHOLIPASE L1"/>
    <property type="match status" value="1"/>
</dbReference>
<dbReference type="SUPFAM" id="SSF52266">
    <property type="entry name" value="SGNH hydrolase"/>
    <property type="match status" value="1"/>
</dbReference>
<dbReference type="Gene3D" id="3.40.50.1110">
    <property type="entry name" value="SGNH hydrolase"/>
    <property type="match status" value="1"/>
</dbReference>
<dbReference type="Proteomes" id="UP001551695">
    <property type="component" value="Unassembled WGS sequence"/>
</dbReference>
<dbReference type="InterPro" id="IPR051532">
    <property type="entry name" value="Ester_Hydrolysis_Enzymes"/>
</dbReference>
<dbReference type="InterPro" id="IPR036514">
    <property type="entry name" value="SGNH_hydro_sf"/>
</dbReference>
<dbReference type="EMBL" id="JBFAKC010000002">
    <property type="protein sequence ID" value="MEV0706655.1"/>
    <property type="molecule type" value="Genomic_DNA"/>
</dbReference>
<reference evidence="2 3" key="1">
    <citation type="submission" date="2024-06" db="EMBL/GenBank/DDBJ databases">
        <title>The Natural Products Discovery Center: Release of the First 8490 Sequenced Strains for Exploring Actinobacteria Biosynthetic Diversity.</title>
        <authorList>
            <person name="Kalkreuter E."/>
            <person name="Kautsar S.A."/>
            <person name="Yang D."/>
            <person name="Bader C.D."/>
            <person name="Teijaro C.N."/>
            <person name="Fluegel L."/>
            <person name="Davis C.M."/>
            <person name="Simpson J.R."/>
            <person name="Lauterbach L."/>
            <person name="Steele A.D."/>
            <person name="Gui C."/>
            <person name="Meng S."/>
            <person name="Li G."/>
            <person name="Viehrig K."/>
            <person name="Ye F."/>
            <person name="Su P."/>
            <person name="Kiefer A.F."/>
            <person name="Nichols A."/>
            <person name="Cepeda A.J."/>
            <person name="Yan W."/>
            <person name="Fan B."/>
            <person name="Jiang Y."/>
            <person name="Adhikari A."/>
            <person name="Zheng C.-J."/>
            <person name="Schuster L."/>
            <person name="Cowan T.M."/>
            <person name="Smanski M.J."/>
            <person name="Chevrette M.G."/>
            <person name="De Carvalho L.P.S."/>
            <person name="Shen B."/>
        </authorList>
    </citation>
    <scope>NUCLEOTIDE SEQUENCE [LARGE SCALE GENOMIC DNA]</scope>
    <source>
        <strain evidence="2 3">NPDC050403</strain>
    </source>
</reference>
<evidence type="ECO:0000313" key="2">
    <source>
        <dbReference type="EMBL" id="MEV0706655.1"/>
    </source>
</evidence>
<keyword evidence="3" id="KW-1185">Reference proteome</keyword>
<dbReference type="RefSeq" id="WP_357780040.1">
    <property type="nucleotide sequence ID" value="NZ_JBFAKC010000002.1"/>
</dbReference>
<protein>
    <submittedName>
        <fullName evidence="2">GDSL-type esterase/lipase family protein</fullName>
    </submittedName>
</protein>
<accession>A0ABV3FMV2</accession>
<name>A0ABV3FMV2_9NOCA</name>
<dbReference type="InterPro" id="IPR013830">
    <property type="entry name" value="SGNH_hydro"/>
</dbReference>
<sequence>MLGDLRICCVGDSFVAGVGDPRCLGWVGRLGASAHADGFAPTLYNLGVRRQTSVDIAERWLGECEQRLPSGTDAAVVLSFGVNDTSWEDGGPRVDPARSAESLARMLREATARGWRVLAVAPPPVADPDHNARSAALDESFAEICASTAVPYVRIHHALRASPVWMREVRAGDGAHPGAGGYDILAELIEPQWREWLSGWNSLESVSDV</sequence>
<dbReference type="PANTHER" id="PTHR30383:SF5">
    <property type="entry name" value="SGNH HYDROLASE-TYPE ESTERASE DOMAIN-CONTAINING PROTEIN"/>
    <property type="match status" value="1"/>
</dbReference>
<proteinExistence type="predicted"/>
<evidence type="ECO:0000313" key="3">
    <source>
        <dbReference type="Proteomes" id="UP001551695"/>
    </source>
</evidence>
<comment type="caution">
    <text evidence="2">The sequence shown here is derived from an EMBL/GenBank/DDBJ whole genome shotgun (WGS) entry which is preliminary data.</text>
</comment>
<organism evidence="2 3">
    <name type="scientific">Nocardia aurea</name>
    <dbReference type="NCBI Taxonomy" id="2144174"/>
    <lineage>
        <taxon>Bacteria</taxon>
        <taxon>Bacillati</taxon>
        <taxon>Actinomycetota</taxon>
        <taxon>Actinomycetes</taxon>
        <taxon>Mycobacteriales</taxon>
        <taxon>Nocardiaceae</taxon>
        <taxon>Nocardia</taxon>
    </lineage>
</organism>
<feature type="domain" description="SGNH hydrolase-type esterase" evidence="1">
    <location>
        <begin position="9"/>
        <end position="184"/>
    </location>
</feature>
<gene>
    <name evidence="2" type="ORF">AB0I48_03735</name>
</gene>